<name>A0A8H5P5A5_9HYPO</name>
<organism evidence="1 2">
    <name type="scientific">Fusarium pseudoanthophilum</name>
    <dbReference type="NCBI Taxonomy" id="48495"/>
    <lineage>
        <taxon>Eukaryota</taxon>
        <taxon>Fungi</taxon>
        <taxon>Dikarya</taxon>
        <taxon>Ascomycota</taxon>
        <taxon>Pezizomycotina</taxon>
        <taxon>Sordariomycetes</taxon>
        <taxon>Hypocreomycetidae</taxon>
        <taxon>Hypocreales</taxon>
        <taxon>Nectriaceae</taxon>
        <taxon>Fusarium</taxon>
        <taxon>Fusarium fujikuroi species complex</taxon>
    </lineage>
</organism>
<dbReference type="AlphaFoldDB" id="A0A8H5P5A5"/>
<keyword evidence="2" id="KW-1185">Reference proteome</keyword>
<proteinExistence type="predicted"/>
<dbReference type="Proteomes" id="UP000544095">
    <property type="component" value="Unassembled WGS sequence"/>
</dbReference>
<dbReference type="EMBL" id="JAAOAR010000292">
    <property type="protein sequence ID" value="KAF5590319.1"/>
    <property type="molecule type" value="Genomic_DNA"/>
</dbReference>
<protein>
    <submittedName>
        <fullName evidence="1">Uncharacterized protein</fullName>
    </submittedName>
</protein>
<gene>
    <name evidence="1" type="ORF">FPANT_6033</name>
</gene>
<comment type="caution">
    <text evidence="1">The sequence shown here is derived from an EMBL/GenBank/DDBJ whole genome shotgun (WGS) entry which is preliminary data.</text>
</comment>
<reference evidence="1 2" key="1">
    <citation type="submission" date="2020-05" db="EMBL/GenBank/DDBJ databases">
        <title>Identification and distribution of gene clusters putatively required for synthesis of sphingolipid metabolism inhibitors in phylogenetically diverse species of the filamentous fungus Fusarium.</title>
        <authorList>
            <person name="Kim H.-S."/>
            <person name="Busman M."/>
            <person name="Brown D.W."/>
            <person name="Divon H."/>
            <person name="Uhlig S."/>
            <person name="Proctor R.H."/>
        </authorList>
    </citation>
    <scope>NUCLEOTIDE SEQUENCE [LARGE SCALE GENOMIC DNA]</scope>
    <source>
        <strain evidence="1 2">NRRL 25211</strain>
    </source>
</reference>
<evidence type="ECO:0000313" key="1">
    <source>
        <dbReference type="EMBL" id="KAF5590319.1"/>
    </source>
</evidence>
<sequence>MDIDDRNSPGPGPQSQADFPYDELVNTFPFLTNQAHQALNIQLDFFRKMSTMDLPIPQDANAKEKLKVILAKAKLVNEIVKSLTESSELLMRLKNIEYDEVIAIRKAEVSNTIAETSVNIKRVIAMQTDEIRIGLGQQGEAEVQEQQRLAEQEEIFMQQRNGGLGMGAPESPESQMSFQGFAMLLYHQPYLKDTTQYHLVTQVQYPISLQLTLRLPSQARHQGMVTSQHSIKLQHILIIRSLVRYQVMVNLRHTLKAQHILKIQSMPNTQHIPCPKQSPYEDKTAYTPIQAPRALTTQRFE</sequence>
<evidence type="ECO:0000313" key="2">
    <source>
        <dbReference type="Proteomes" id="UP000544095"/>
    </source>
</evidence>
<accession>A0A8H5P5A5</accession>